<evidence type="ECO:0000256" key="3">
    <source>
        <dbReference type="ARBA" id="ARBA00009025"/>
    </source>
</evidence>
<evidence type="ECO:0000256" key="1">
    <source>
        <dbReference type="ARBA" id="ARBA00003257"/>
    </source>
</evidence>
<dbReference type="InterPro" id="IPR000260">
    <property type="entry name" value="NADH4_N"/>
</dbReference>
<feature type="transmembrane region" description="Helical" evidence="17">
    <location>
        <begin position="178"/>
        <end position="201"/>
    </location>
</feature>
<evidence type="ECO:0000256" key="11">
    <source>
        <dbReference type="ARBA" id="ARBA00022989"/>
    </source>
</evidence>
<dbReference type="InterPro" id="IPR001750">
    <property type="entry name" value="ND/Mrp_TM"/>
</dbReference>
<feature type="transmembrane region" description="Helical" evidence="17">
    <location>
        <begin position="7"/>
        <end position="34"/>
    </location>
</feature>
<dbReference type="PANTHER" id="PTHR43507">
    <property type="entry name" value="NADH-UBIQUINONE OXIDOREDUCTASE CHAIN 4"/>
    <property type="match status" value="1"/>
</dbReference>
<evidence type="ECO:0000256" key="15">
    <source>
        <dbReference type="ARBA" id="ARBA00023136"/>
    </source>
</evidence>
<evidence type="ECO:0000256" key="17">
    <source>
        <dbReference type="RuleBase" id="RU003297"/>
    </source>
</evidence>
<dbReference type="PANTHER" id="PTHR43507:SF20">
    <property type="entry name" value="NADH-UBIQUINONE OXIDOREDUCTASE CHAIN 4"/>
    <property type="match status" value="1"/>
</dbReference>
<keyword evidence="10 17" id="KW-0249">Electron transport</keyword>
<feature type="transmembrane region" description="Helical" evidence="17">
    <location>
        <begin position="242"/>
        <end position="262"/>
    </location>
</feature>
<accession>A0A8A4YN17</accession>
<evidence type="ECO:0000313" key="20">
    <source>
        <dbReference type="EMBL" id="QTE20920.1"/>
    </source>
</evidence>
<evidence type="ECO:0000256" key="8">
    <source>
        <dbReference type="ARBA" id="ARBA00022692"/>
    </source>
</evidence>
<dbReference type="CTD" id="4538"/>
<geneLocation type="mitochondrion" evidence="20"/>
<evidence type="ECO:0000256" key="14">
    <source>
        <dbReference type="ARBA" id="ARBA00023128"/>
    </source>
</evidence>
<keyword evidence="6 17" id="KW-0813">Transport</keyword>
<keyword evidence="7 17" id="KW-0679">Respiratory chain</keyword>
<dbReference type="GO" id="GO:0003954">
    <property type="term" value="F:NADH dehydrogenase activity"/>
    <property type="evidence" value="ECO:0007669"/>
    <property type="project" value="TreeGrafter"/>
</dbReference>
<dbReference type="InterPro" id="IPR003918">
    <property type="entry name" value="NADH_UbQ_OxRdtase"/>
</dbReference>
<dbReference type="GO" id="GO:0031966">
    <property type="term" value="C:mitochondrial membrane"/>
    <property type="evidence" value="ECO:0007669"/>
    <property type="project" value="UniProtKB-SubCell"/>
</dbReference>
<keyword evidence="8 17" id="KW-0812">Transmembrane</keyword>
<evidence type="ECO:0000256" key="7">
    <source>
        <dbReference type="ARBA" id="ARBA00022660"/>
    </source>
</evidence>
<keyword evidence="9" id="KW-1278">Translocase</keyword>
<keyword evidence="12 17" id="KW-0520">NAD</keyword>
<feature type="transmembrane region" description="Helical" evidence="17">
    <location>
        <begin position="404"/>
        <end position="427"/>
    </location>
</feature>
<evidence type="ECO:0000256" key="12">
    <source>
        <dbReference type="ARBA" id="ARBA00023027"/>
    </source>
</evidence>
<name>A0A8A4YN17_9CUCU</name>
<sequence length="443" mass="51657">MKFFFGLLMLMPLCFISNFWLVQLIFFFFTFLFFLNISMTYLWMNVSYMLGSDMLSYSLILLSFWICSLMILASEKLLKLNNYSNLFLFIMVNLMLSLYLAFSAMNLFMFYLFFEISLIPTLILIIGWGYQPERIEAGVYLLFYTLLFSLPMMVSIFFYYKNYFSLDFYFMKNDLNNIFMYLCMNFVFFVKMPMFFVHLWLPKAHVEAPVSGSMILAGIMLKLGGYGLMRLMNLFLTIGMKFNFIFIIISLVGGLIVSLMCLRQSDIKSLIAYSSVAHMGLVMSGIMTLNSWGFWGSLVMMLAHGLCSSGLFCLANIAYERIHSRSLYLNKGMMNILPSLSLWWFLFSVSNMAAPPSLNLLGEIILINSLVMFSKYLMVFLGLISFFSAVYSLFLYSYSQHGTYYSGIFSIFSITLREYLLLFLHWIPLNILILKSEYFTLWF</sequence>
<comment type="catalytic activity">
    <reaction evidence="16 17">
        <text>a ubiquinone + NADH + 5 H(+)(in) = a ubiquinol + NAD(+) + 4 H(+)(out)</text>
        <dbReference type="Rhea" id="RHEA:29091"/>
        <dbReference type="Rhea" id="RHEA-COMP:9565"/>
        <dbReference type="Rhea" id="RHEA-COMP:9566"/>
        <dbReference type="ChEBI" id="CHEBI:15378"/>
        <dbReference type="ChEBI" id="CHEBI:16389"/>
        <dbReference type="ChEBI" id="CHEBI:17976"/>
        <dbReference type="ChEBI" id="CHEBI:57540"/>
        <dbReference type="ChEBI" id="CHEBI:57945"/>
        <dbReference type="EC" id="7.1.1.2"/>
    </reaction>
</comment>
<evidence type="ECO:0000259" key="18">
    <source>
        <dbReference type="Pfam" id="PF00361"/>
    </source>
</evidence>
<evidence type="ECO:0000256" key="9">
    <source>
        <dbReference type="ARBA" id="ARBA00022967"/>
    </source>
</evidence>
<feature type="transmembrane region" description="Helical" evidence="17">
    <location>
        <begin position="213"/>
        <end position="236"/>
    </location>
</feature>
<feature type="transmembrane region" description="Helical" evidence="17">
    <location>
        <begin position="378"/>
        <end position="398"/>
    </location>
</feature>
<evidence type="ECO:0000259" key="19">
    <source>
        <dbReference type="Pfam" id="PF01059"/>
    </source>
</evidence>
<protein>
    <recommendedName>
        <fullName evidence="5 17">NADH-ubiquinone oxidoreductase chain 4</fullName>
        <ecNumber evidence="4 17">7.1.1.2</ecNumber>
    </recommendedName>
</protein>
<proteinExistence type="inferred from homology"/>
<evidence type="ECO:0000256" key="16">
    <source>
        <dbReference type="ARBA" id="ARBA00049551"/>
    </source>
</evidence>
<keyword evidence="11 17" id="KW-1133">Transmembrane helix</keyword>
<dbReference type="RefSeq" id="YP_010238871.1">
    <property type="nucleotide sequence ID" value="NC_059864.1"/>
</dbReference>
<evidence type="ECO:0000256" key="4">
    <source>
        <dbReference type="ARBA" id="ARBA00012944"/>
    </source>
</evidence>
<dbReference type="AlphaFoldDB" id="A0A8A4YN17"/>
<keyword evidence="14 17" id="KW-0496">Mitochondrion</keyword>
<dbReference type="EC" id="7.1.1.2" evidence="4 17"/>
<comment type="function">
    <text evidence="1">Core subunit of the mitochondrial membrane respiratory chain NADH dehydrogenase (Complex I) that is believed to belong to the minimal assembly required for catalysis. Complex I functions in the transfer of electrons from NADH to the respiratory chain. The immediate electron acceptor for the enzyme is believed to be ubiquinone.</text>
</comment>
<dbReference type="GeneID" id="69235998"/>
<evidence type="ECO:0000256" key="5">
    <source>
        <dbReference type="ARBA" id="ARBA00021006"/>
    </source>
</evidence>
<feature type="transmembrane region" description="Helical" evidence="17">
    <location>
        <begin position="54"/>
        <end position="73"/>
    </location>
</feature>
<reference evidence="20" key="1">
    <citation type="submission" date="2020-12" db="EMBL/GenBank/DDBJ databases">
        <title>Complete mitochondrial genome of the longicorn Anoplophora horsfieldi Hope (Coleoptera: Cerambycidae).</title>
        <authorList>
            <person name="Zhang B."/>
            <person name="Zhang J."/>
            <person name="Zhang D."/>
            <person name="Feng Y."/>
            <person name="Qiu J."/>
            <person name="Wang B."/>
        </authorList>
    </citation>
    <scope>NUCLEOTIDE SEQUENCE</scope>
</reference>
<evidence type="ECO:0000256" key="13">
    <source>
        <dbReference type="ARBA" id="ARBA00023075"/>
    </source>
</evidence>
<dbReference type="PRINTS" id="PR01437">
    <property type="entry name" value="NUOXDRDTASE4"/>
</dbReference>
<gene>
    <name evidence="20" type="primary">ND4</name>
</gene>
<dbReference type="EMBL" id="MW364565">
    <property type="protein sequence ID" value="QTE20920.1"/>
    <property type="molecule type" value="Genomic_DNA"/>
</dbReference>
<evidence type="ECO:0000256" key="6">
    <source>
        <dbReference type="ARBA" id="ARBA00022448"/>
    </source>
</evidence>
<dbReference type="GO" id="GO:0048039">
    <property type="term" value="F:ubiquinone binding"/>
    <property type="evidence" value="ECO:0007669"/>
    <property type="project" value="TreeGrafter"/>
</dbReference>
<feature type="transmembrane region" description="Helical" evidence="17">
    <location>
        <begin position="294"/>
        <end position="315"/>
    </location>
</feature>
<feature type="transmembrane region" description="Helical" evidence="17">
    <location>
        <begin position="85"/>
        <end position="102"/>
    </location>
</feature>
<evidence type="ECO:0000256" key="10">
    <source>
        <dbReference type="ARBA" id="ARBA00022982"/>
    </source>
</evidence>
<feature type="transmembrane region" description="Helical" evidence="17">
    <location>
        <begin position="327"/>
        <end position="346"/>
    </location>
</feature>
<feature type="transmembrane region" description="Helical" evidence="17">
    <location>
        <begin position="108"/>
        <end position="130"/>
    </location>
</feature>
<feature type="domain" description="NADH:quinone oxidoreductase/Mrp antiporter transmembrane" evidence="18">
    <location>
        <begin position="104"/>
        <end position="385"/>
    </location>
</feature>
<comment type="subcellular location">
    <subcellularLocation>
        <location evidence="2 17">Mitochondrion membrane</location>
        <topology evidence="2 17">Multi-pass membrane protein</topology>
    </subcellularLocation>
</comment>
<dbReference type="GO" id="GO:0008137">
    <property type="term" value="F:NADH dehydrogenase (ubiquinone) activity"/>
    <property type="evidence" value="ECO:0007669"/>
    <property type="project" value="UniProtKB-UniRule"/>
</dbReference>
<feature type="transmembrane region" description="Helical" evidence="17">
    <location>
        <begin position="137"/>
        <end position="158"/>
    </location>
</feature>
<comment type="similarity">
    <text evidence="3 17">Belongs to the complex I subunit 4 family.</text>
</comment>
<evidence type="ECO:0000256" key="2">
    <source>
        <dbReference type="ARBA" id="ARBA00004225"/>
    </source>
</evidence>
<feature type="domain" description="NADH:ubiquinone oxidoreductase chain 4 N-terminal" evidence="19">
    <location>
        <begin position="1"/>
        <end position="101"/>
    </location>
</feature>
<keyword evidence="15 17" id="KW-0472">Membrane</keyword>
<keyword evidence="13 17" id="KW-0830">Ubiquinone</keyword>
<comment type="function">
    <text evidence="17">Core subunit of the mitochondrial membrane respiratory chain NADH dehydrogenase (Complex I) which catalyzes electron transfer from NADH through the respiratory chain, using ubiquinone as an electron acceptor. Essential for the catalytic activity and assembly of complex I.</text>
</comment>
<dbReference type="Pfam" id="PF01059">
    <property type="entry name" value="Oxidored_q5_N"/>
    <property type="match status" value="1"/>
</dbReference>
<feature type="transmembrane region" description="Helical" evidence="17">
    <location>
        <begin position="269"/>
        <end position="288"/>
    </location>
</feature>
<dbReference type="Pfam" id="PF00361">
    <property type="entry name" value="Proton_antipo_M"/>
    <property type="match status" value="1"/>
</dbReference>
<organism evidence="20">
    <name type="scientific">Anoplophora horsfieldi</name>
    <dbReference type="NCBI Taxonomy" id="217633"/>
    <lineage>
        <taxon>Eukaryota</taxon>
        <taxon>Metazoa</taxon>
        <taxon>Ecdysozoa</taxon>
        <taxon>Arthropoda</taxon>
        <taxon>Hexapoda</taxon>
        <taxon>Insecta</taxon>
        <taxon>Pterygota</taxon>
        <taxon>Neoptera</taxon>
        <taxon>Endopterygota</taxon>
        <taxon>Coleoptera</taxon>
        <taxon>Polyphaga</taxon>
        <taxon>Cucujiformia</taxon>
        <taxon>Chrysomeloidea</taxon>
        <taxon>Cerambycidae</taxon>
        <taxon>Lamiinae</taxon>
        <taxon>Lamiini</taxon>
        <taxon>Anoplophora</taxon>
    </lineage>
</organism>
<dbReference type="GO" id="GO:0042773">
    <property type="term" value="P:ATP synthesis coupled electron transport"/>
    <property type="evidence" value="ECO:0007669"/>
    <property type="project" value="InterPro"/>
</dbReference>
<dbReference type="GO" id="GO:0015990">
    <property type="term" value="P:electron transport coupled proton transport"/>
    <property type="evidence" value="ECO:0007669"/>
    <property type="project" value="TreeGrafter"/>
</dbReference>